<evidence type="ECO:0000313" key="3">
    <source>
        <dbReference type="Proteomes" id="UP000254069"/>
    </source>
</evidence>
<dbReference type="CDD" id="cd09111">
    <property type="entry name" value="PLDc_ymdC_like_1"/>
    <property type="match status" value="1"/>
</dbReference>
<dbReference type="Proteomes" id="UP000254069">
    <property type="component" value="Unassembled WGS sequence"/>
</dbReference>
<dbReference type="PANTHER" id="PTHR21248:SF12">
    <property type="entry name" value="CARDIOLIPIN SYNTHASE C"/>
    <property type="match status" value="1"/>
</dbReference>
<proteinExistence type="predicted"/>
<gene>
    <name evidence="2" type="primary">cls</name>
    <name evidence="2" type="ORF">NCTC10738_03225</name>
</gene>
<dbReference type="Pfam" id="PF13091">
    <property type="entry name" value="PLDc_2"/>
    <property type="match status" value="2"/>
</dbReference>
<dbReference type="SMART" id="SM00155">
    <property type="entry name" value="PLDc"/>
    <property type="match status" value="2"/>
</dbReference>
<keyword evidence="3" id="KW-1185">Reference proteome</keyword>
<dbReference type="EMBL" id="UGYO01000002">
    <property type="protein sequence ID" value="SUJ00853.1"/>
    <property type="molecule type" value="Genomic_DNA"/>
</dbReference>
<dbReference type="GO" id="GO:0032049">
    <property type="term" value="P:cardiolipin biosynthetic process"/>
    <property type="evidence" value="ECO:0007669"/>
    <property type="project" value="UniProtKB-ARBA"/>
</dbReference>
<dbReference type="PROSITE" id="PS50035">
    <property type="entry name" value="PLD"/>
    <property type="match status" value="2"/>
</dbReference>
<evidence type="ECO:0000259" key="1">
    <source>
        <dbReference type="PROSITE" id="PS50035"/>
    </source>
</evidence>
<accession>A0A380BGT8</accession>
<sequence length="518" mass="58476">MLEYSSLFRRIFKMLPQFGILLILLSLLSACSSAPTRDPAYSDSSYLATPESSVLLDYLEPQLSIHPSQTGVLPLAEGVDAFIARLALIRSAQSSIDLQYYIYRADETGKTLVWQLLEAAERGVRVRLLLDDTTSAPLESGLAALNHHPNIQVRLYNPVYSRTFRGLSWLFSFARLNHRMHNKSLTVDNMVSVVGGRNIGNEYFSANDELEFGDFDLLAIGKAVPAISDQFDLYWNAPLTIPLEQLLPKRLTREKLLQADAKMRQEQQAMQDHPYYQRLLQSQLITNMEQQQLDWYWGEAKVLFDPPDKLRSAEPESWMLADIGRFLSQVENNILIISPYFVPTAKGADALAQAVANGIEVTVVTNSLAATDVVAVHAGYKKYRRQLLEAGVSLYEVKADPDHKPSSWRGSSRTSLHAKTFVLDDKDVFVGSFNFDPRSAWINTEMGILLHQPKLAEHMQWQLGGALLRNAYRLALEEDELVWHDDAKQEVFYNEPAAGFWRSLSADILSLLPIESQL</sequence>
<dbReference type="AlphaFoldDB" id="A0A380BGT8"/>
<dbReference type="Gene3D" id="3.30.870.10">
    <property type="entry name" value="Endonuclease Chain A"/>
    <property type="match status" value="2"/>
</dbReference>
<keyword evidence="2" id="KW-0808">Transferase</keyword>
<dbReference type="PANTHER" id="PTHR21248">
    <property type="entry name" value="CARDIOLIPIN SYNTHASE"/>
    <property type="match status" value="1"/>
</dbReference>
<dbReference type="InterPro" id="IPR025202">
    <property type="entry name" value="PLD-like_dom"/>
</dbReference>
<protein>
    <submittedName>
        <fullName evidence="2">Cardiolipin synthase</fullName>
        <ecNumber evidence="2">2.7.8.-</ecNumber>
    </submittedName>
</protein>
<dbReference type="CDD" id="cd09113">
    <property type="entry name" value="PLDc_ymdC_like_2"/>
    <property type="match status" value="1"/>
</dbReference>
<evidence type="ECO:0000313" key="2">
    <source>
        <dbReference type="EMBL" id="SUJ00853.1"/>
    </source>
</evidence>
<organism evidence="2 3">
    <name type="scientific">Shewanella algae</name>
    <dbReference type="NCBI Taxonomy" id="38313"/>
    <lineage>
        <taxon>Bacteria</taxon>
        <taxon>Pseudomonadati</taxon>
        <taxon>Pseudomonadota</taxon>
        <taxon>Gammaproteobacteria</taxon>
        <taxon>Alteromonadales</taxon>
        <taxon>Shewanellaceae</taxon>
        <taxon>Shewanella</taxon>
    </lineage>
</organism>
<dbReference type="SUPFAM" id="SSF56024">
    <property type="entry name" value="Phospholipase D/nuclease"/>
    <property type="match status" value="2"/>
</dbReference>
<dbReference type="EC" id="2.7.8.-" evidence="2"/>
<reference evidence="2 3" key="1">
    <citation type="submission" date="2018-06" db="EMBL/GenBank/DDBJ databases">
        <authorList>
            <consortium name="Pathogen Informatics"/>
            <person name="Doyle S."/>
        </authorList>
    </citation>
    <scope>NUCLEOTIDE SEQUENCE [LARGE SCALE GENOMIC DNA]</scope>
    <source>
        <strain evidence="2 3">NCTC10738</strain>
    </source>
</reference>
<feature type="domain" description="PLD phosphodiesterase" evidence="1">
    <location>
        <begin position="176"/>
        <end position="203"/>
    </location>
</feature>
<dbReference type="GO" id="GO:0030572">
    <property type="term" value="F:phosphatidyltransferase activity"/>
    <property type="evidence" value="ECO:0007669"/>
    <property type="project" value="UniProtKB-ARBA"/>
</dbReference>
<feature type="domain" description="PLD phosphodiesterase" evidence="1">
    <location>
        <begin position="412"/>
        <end position="439"/>
    </location>
</feature>
<name>A0A380BGT8_9GAMM</name>
<dbReference type="InterPro" id="IPR001736">
    <property type="entry name" value="PLipase_D/transphosphatidylase"/>
</dbReference>